<keyword evidence="2" id="KW-0732">Signal</keyword>
<dbReference type="EMBL" id="OC941479">
    <property type="protein sequence ID" value="CAD7662183.1"/>
    <property type="molecule type" value="Genomic_DNA"/>
</dbReference>
<dbReference type="AlphaFoldDB" id="A0A7R9ML64"/>
<name>A0A7R9ML64_9ACAR</name>
<proteinExistence type="predicted"/>
<sequence length="79" mass="7734">MKVIVILCVILMLWSVSDSAGIKSDDTANVVPDGDMGVNEVQEDQACGNGGNGNGGGGTGTGGGDGTANSPGRRGGRGR</sequence>
<evidence type="ECO:0000313" key="4">
    <source>
        <dbReference type="Proteomes" id="UP000728032"/>
    </source>
</evidence>
<feature type="chain" id="PRO_5035680570" evidence="2">
    <location>
        <begin position="20"/>
        <end position="79"/>
    </location>
</feature>
<dbReference type="Proteomes" id="UP000728032">
    <property type="component" value="Unassembled WGS sequence"/>
</dbReference>
<dbReference type="OrthoDB" id="6532791at2759"/>
<accession>A0A7R9ML64</accession>
<evidence type="ECO:0000313" key="3">
    <source>
        <dbReference type="EMBL" id="CAD7662183.1"/>
    </source>
</evidence>
<dbReference type="EMBL" id="CAJPVJ010026654">
    <property type="protein sequence ID" value="CAG2179319.1"/>
    <property type="molecule type" value="Genomic_DNA"/>
</dbReference>
<feature type="signal peptide" evidence="2">
    <location>
        <begin position="1"/>
        <end position="19"/>
    </location>
</feature>
<organism evidence="3">
    <name type="scientific">Oppiella nova</name>
    <dbReference type="NCBI Taxonomy" id="334625"/>
    <lineage>
        <taxon>Eukaryota</taxon>
        <taxon>Metazoa</taxon>
        <taxon>Ecdysozoa</taxon>
        <taxon>Arthropoda</taxon>
        <taxon>Chelicerata</taxon>
        <taxon>Arachnida</taxon>
        <taxon>Acari</taxon>
        <taxon>Acariformes</taxon>
        <taxon>Sarcoptiformes</taxon>
        <taxon>Oribatida</taxon>
        <taxon>Brachypylina</taxon>
        <taxon>Oppioidea</taxon>
        <taxon>Oppiidae</taxon>
        <taxon>Oppiella</taxon>
    </lineage>
</organism>
<feature type="compositionally biased region" description="Gly residues" evidence="1">
    <location>
        <begin position="48"/>
        <end position="66"/>
    </location>
</feature>
<keyword evidence="4" id="KW-1185">Reference proteome</keyword>
<reference evidence="3" key="1">
    <citation type="submission" date="2020-11" db="EMBL/GenBank/DDBJ databases">
        <authorList>
            <person name="Tran Van P."/>
        </authorList>
    </citation>
    <scope>NUCLEOTIDE SEQUENCE</scope>
</reference>
<protein>
    <submittedName>
        <fullName evidence="3">Uncharacterized protein</fullName>
    </submittedName>
</protein>
<evidence type="ECO:0000256" key="2">
    <source>
        <dbReference type="SAM" id="SignalP"/>
    </source>
</evidence>
<evidence type="ECO:0000256" key="1">
    <source>
        <dbReference type="SAM" id="MobiDB-lite"/>
    </source>
</evidence>
<gene>
    <name evidence="3" type="ORF">ONB1V03_LOCUS18743</name>
</gene>
<feature type="region of interest" description="Disordered" evidence="1">
    <location>
        <begin position="41"/>
        <end position="79"/>
    </location>
</feature>